<dbReference type="Proteomes" id="UP000612362">
    <property type="component" value="Unassembled WGS sequence"/>
</dbReference>
<dbReference type="InterPro" id="IPR036249">
    <property type="entry name" value="Thioredoxin-like_sf"/>
</dbReference>
<reference evidence="2" key="1">
    <citation type="submission" date="2020-10" db="EMBL/GenBank/DDBJ databases">
        <title>Taxonomic study of unclassified bacteria belonging to the class Ktedonobacteria.</title>
        <authorList>
            <person name="Yabe S."/>
            <person name="Wang C.M."/>
            <person name="Zheng Y."/>
            <person name="Sakai Y."/>
            <person name="Cavaletti L."/>
            <person name="Monciardini P."/>
            <person name="Donadio S."/>
        </authorList>
    </citation>
    <scope>NUCLEOTIDE SEQUENCE</scope>
    <source>
        <strain evidence="2">SOSP1-1</strain>
    </source>
</reference>
<evidence type="ECO:0000313" key="3">
    <source>
        <dbReference type="Proteomes" id="UP000612362"/>
    </source>
</evidence>
<sequence>MKVEIWSDVACPWCYIGKRHFESALEQFPQREQVEIVWRSYQLDPSAPKDSTQTSTEALAKKFGGEERVKMMHERVTQVAAEAGLEYHLDKAIYDNTFDAHRLIHFAAHKNLQNEAKERLLKAHFTEGAAVANINELVRLGSEIGLDADEVRAALESDTYVDEVKADFQRGRMFGVQGVPFFAIDEKYGISGAQPTEVFTEVLEKAWSESHPLISISGSTQDAGICEGDNCAIPQND</sequence>
<dbReference type="EMBL" id="BNJF01000005">
    <property type="protein sequence ID" value="GHO49314.1"/>
    <property type="molecule type" value="Genomic_DNA"/>
</dbReference>
<proteinExistence type="predicted"/>
<comment type="caution">
    <text evidence="2">The sequence shown here is derived from an EMBL/GenBank/DDBJ whole genome shotgun (WGS) entry which is preliminary data.</text>
</comment>
<organism evidence="2 3">
    <name type="scientific">Ktedonospora formicarum</name>
    <dbReference type="NCBI Taxonomy" id="2778364"/>
    <lineage>
        <taxon>Bacteria</taxon>
        <taxon>Bacillati</taxon>
        <taxon>Chloroflexota</taxon>
        <taxon>Ktedonobacteria</taxon>
        <taxon>Ktedonobacterales</taxon>
        <taxon>Ktedonobacteraceae</taxon>
        <taxon>Ktedonospora</taxon>
    </lineage>
</organism>
<dbReference type="GO" id="GO:0016491">
    <property type="term" value="F:oxidoreductase activity"/>
    <property type="evidence" value="ECO:0007669"/>
    <property type="project" value="InterPro"/>
</dbReference>
<dbReference type="PANTHER" id="PTHR13887">
    <property type="entry name" value="GLUTATHIONE S-TRANSFERASE KAPPA"/>
    <property type="match status" value="1"/>
</dbReference>
<evidence type="ECO:0000313" key="2">
    <source>
        <dbReference type="EMBL" id="GHO49314.1"/>
    </source>
</evidence>
<dbReference type="AlphaFoldDB" id="A0A8J3IDF9"/>
<accession>A0A8J3IDF9</accession>
<dbReference type="SUPFAM" id="SSF52833">
    <property type="entry name" value="Thioredoxin-like"/>
    <property type="match status" value="1"/>
</dbReference>
<name>A0A8J3IDF9_9CHLR</name>
<dbReference type="PANTHER" id="PTHR13887:SF41">
    <property type="entry name" value="THIOREDOXIN SUPERFAMILY PROTEIN"/>
    <property type="match status" value="1"/>
</dbReference>
<dbReference type="CDD" id="cd03024">
    <property type="entry name" value="DsbA_FrnE"/>
    <property type="match status" value="1"/>
</dbReference>
<dbReference type="InterPro" id="IPR001853">
    <property type="entry name" value="DSBA-like_thioredoxin_dom"/>
</dbReference>
<gene>
    <name evidence="2" type="ORF">KSX_74770</name>
</gene>
<protein>
    <submittedName>
        <fullName evidence="2">DSBA oxidoreductase</fullName>
    </submittedName>
</protein>
<keyword evidence="3" id="KW-1185">Reference proteome</keyword>
<dbReference type="RefSeq" id="WP_220198452.1">
    <property type="nucleotide sequence ID" value="NZ_BNJF01000005.1"/>
</dbReference>
<dbReference type="Pfam" id="PF01323">
    <property type="entry name" value="DSBA"/>
    <property type="match status" value="1"/>
</dbReference>
<feature type="domain" description="DSBA-like thioredoxin" evidence="1">
    <location>
        <begin position="3"/>
        <end position="203"/>
    </location>
</feature>
<dbReference type="Gene3D" id="3.40.30.10">
    <property type="entry name" value="Glutaredoxin"/>
    <property type="match status" value="1"/>
</dbReference>
<evidence type="ECO:0000259" key="1">
    <source>
        <dbReference type="Pfam" id="PF01323"/>
    </source>
</evidence>